<dbReference type="RefSeq" id="WP_157540539.1">
    <property type="nucleotide sequence ID" value="NZ_WQLA01000002.1"/>
</dbReference>
<comment type="caution">
    <text evidence="1">The sequence shown here is derived from an EMBL/GenBank/DDBJ whole genome shotgun (WGS) entry which is preliminary data.</text>
</comment>
<protein>
    <submittedName>
        <fullName evidence="1">Uncharacterized protein</fullName>
    </submittedName>
</protein>
<dbReference type="AlphaFoldDB" id="A0A6I4I9U8"/>
<dbReference type="OrthoDB" id="797407at2"/>
<reference evidence="1 2" key="1">
    <citation type="submission" date="2019-12" db="EMBL/GenBank/DDBJ databases">
        <title>Mucilaginibacter sp. HME9299 genome sequencing and assembly.</title>
        <authorList>
            <person name="Kang H."/>
            <person name="Kim H."/>
            <person name="Joh K."/>
        </authorList>
    </citation>
    <scope>NUCLEOTIDE SEQUENCE [LARGE SCALE GENOMIC DNA]</scope>
    <source>
        <strain evidence="1 2">HME9299</strain>
    </source>
</reference>
<name>A0A6I4I9U8_9SPHI</name>
<accession>A0A6I4I9U8</accession>
<gene>
    <name evidence="1" type="ORF">GO816_06495</name>
</gene>
<evidence type="ECO:0000313" key="1">
    <source>
        <dbReference type="EMBL" id="MVN90768.1"/>
    </source>
</evidence>
<dbReference type="EMBL" id="WQLA01000002">
    <property type="protein sequence ID" value="MVN90768.1"/>
    <property type="molecule type" value="Genomic_DNA"/>
</dbReference>
<dbReference type="Proteomes" id="UP000434850">
    <property type="component" value="Unassembled WGS sequence"/>
</dbReference>
<organism evidence="1 2">
    <name type="scientific">Mucilaginibacter aquatilis</name>
    <dbReference type="NCBI Taxonomy" id="1517760"/>
    <lineage>
        <taxon>Bacteria</taxon>
        <taxon>Pseudomonadati</taxon>
        <taxon>Bacteroidota</taxon>
        <taxon>Sphingobacteriia</taxon>
        <taxon>Sphingobacteriales</taxon>
        <taxon>Sphingobacteriaceae</taxon>
        <taxon>Mucilaginibacter</taxon>
    </lineage>
</organism>
<evidence type="ECO:0000313" key="2">
    <source>
        <dbReference type="Proteomes" id="UP000434850"/>
    </source>
</evidence>
<keyword evidence="2" id="KW-1185">Reference proteome</keyword>
<proteinExistence type="predicted"/>
<sequence>MDMQAEHLSYFLQEDLFLLQSDKSLYQNINLNEQANDAANTQPVAQNPVNAPEASNVTVAPQTITLPATSTPVTPALTFNYLGGNQKNFLILVCYTDIDHMPAEHLNALTGTLTRINYMQDDVAILNMAKANSKLWTDISHFFKPEKLLILGKNALPAAMPALNPNEIQHTAQVKTLYTFGFGNMLGNKDYTRIFWNLIKTF</sequence>